<dbReference type="NCBIfam" id="NF001209">
    <property type="entry name" value="PRK00175.1"/>
    <property type="match status" value="1"/>
</dbReference>
<feature type="active site" evidence="3">
    <location>
        <position position="366"/>
    </location>
</feature>
<dbReference type="EMBL" id="ML986623">
    <property type="protein sequence ID" value="KAF2263652.1"/>
    <property type="molecule type" value="Genomic_DNA"/>
</dbReference>
<keyword evidence="2" id="KW-0808">Transferase</keyword>
<feature type="domain" description="AB hydrolase-1" evidence="5">
    <location>
        <begin position="63"/>
        <end position="400"/>
    </location>
</feature>
<reference evidence="7" key="1">
    <citation type="journal article" date="2020" name="Stud. Mycol.">
        <title>101 Dothideomycetes genomes: A test case for predicting lifestyles and emergence of pathogens.</title>
        <authorList>
            <person name="Haridas S."/>
            <person name="Albert R."/>
            <person name="Binder M."/>
            <person name="Bloem J."/>
            <person name="LaButti K."/>
            <person name="Salamov A."/>
            <person name="Andreopoulos B."/>
            <person name="Baker S."/>
            <person name="Barry K."/>
            <person name="Bills G."/>
            <person name="Bluhm B."/>
            <person name="Cannon C."/>
            <person name="Castanera R."/>
            <person name="Culley D."/>
            <person name="Daum C."/>
            <person name="Ezra D."/>
            <person name="Gonzalez J."/>
            <person name="Henrissat B."/>
            <person name="Kuo A."/>
            <person name="Liang C."/>
            <person name="Lipzen A."/>
            <person name="Lutzoni F."/>
            <person name="Magnuson J."/>
            <person name="Mondo S."/>
            <person name="Nolan M."/>
            <person name="Ohm R."/>
            <person name="Pangilinan J."/>
            <person name="Park H.-J."/>
            <person name="Ramirez L."/>
            <person name="Alfaro M."/>
            <person name="Sun H."/>
            <person name="Tritt A."/>
            <person name="Yoshinaga Y."/>
            <person name="Zwiers L.-H."/>
            <person name="Turgeon B."/>
            <person name="Goodwin S."/>
            <person name="Spatafora J."/>
            <person name="Crous P."/>
            <person name="Grigoriev I."/>
        </authorList>
    </citation>
    <scope>NUCLEOTIDE SEQUENCE [LARGE SCALE GENOMIC DNA]</scope>
    <source>
        <strain evidence="7">CBS 304.66</strain>
    </source>
</reference>
<evidence type="ECO:0000256" key="3">
    <source>
        <dbReference type="PIRSR" id="PIRSR000443-1"/>
    </source>
</evidence>
<evidence type="ECO:0000259" key="5">
    <source>
        <dbReference type="Pfam" id="PF00561"/>
    </source>
</evidence>
<dbReference type="InterPro" id="IPR029058">
    <property type="entry name" value="AB_hydrolase_fold"/>
</dbReference>
<feature type="active site" evidence="3">
    <location>
        <position position="395"/>
    </location>
</feature>
<dbReference type="Pfam" id="PF00561">
    <property type="entry name" value="Abhydrolase_1"/>
    <property type="match status" value="1"/>
</dbReference>
<dbReference type="AlphaFoldDB" id="A0A9P4N2R5"/>
<feature type="region of interest" description="Disordered" evidence="4">
    <location>
        <begin position="249"/>
        <end position="284"/>
    </location>
</feature>
<comment type="caution">
    <text evidence="6">The sequence shown here is derived from an EMBL/GenBank/DDBJ whole genome shotgun (WGS) entry which is preliminary data.</text>
</comment>
<gene>
    <name evidence="6" type="ORF">CC78DRAFT_603419</name>
</gene>
<dbReference type="Proteomes" id="UP000800093">
    <property type="component" value="Unassembled WGS sequence"/>
</dbReference>
<dbReference type="GO" id="GO:0009092">
    <property type="term" value="P:homoserine metabolic process"/>
    <property type="evidence" value="ECO:0007669"/>
    <property type="project" value="TreeGrafter"/>
</dbReference>
<dbReference type="PANTHER" id="PTHR32268">
    <property type="entry name" value="HOMOSERINE O-ACETYLTRANSFERASE"/>
    <property type="match status" value="1"/>
</dbReference>
<dbReference type="GO" id="GO:0004414">
    <property type="term" value="F:homoserine O-acetyltransferase activity"/>
    <property type="evidence" value="ECO:0007669"/>
    <property type="project" value="TreeGrafter"/>
</dbReference>
<organism evidence="6 7">
    <name type="scientific">Lojkania enalia</name>
    <dbReference type="NCBI Taxonomy" id="147567"/>
    <lineage>
        <taxon>Eukaryota</taxon>
        <taxon>Fungi</taxon>
        <taxon>Dikarya</taxon>
        <taxon>Ascomycota</taxon>
        <taxon>Pezizomycotina</taxon>
        <taxon>Dothideomycetes</taxon>
        <taxon>Pleosporomycetidae</taxon>
        <taxon>Pleosporales</taxon>
        <taxon>Pleosporales incertae sedis</taxon>
        <taxon>Lojkania</taxon>
    </lineage>
</organism>
<dbReference type="InterPro" id="IPR000073">
    <property type="entry name" value="AB_hydrolase_1"/>
</dbReference>
<dbReference type="Gene3D" id="3.40.50.1820">
    <property type="entry name" value="alpha/beta hydrolase"/>
    <property type="match status" value="1"/>
</dbReference>
<accession>A0A9P4N2R5</accession>
<evidence type="ECO:0000313" key="7">
    <source>
        <dbReference type="Proteomes" id="UP000800093"/>
    </source>
</evidence>
<keyword evidence="7" id="KW-1185">Reference proteome</keyword>
<dbReference type="GO" id="GO:0009086">
    <property type="term" value="P:methionine biosynthetic process"/>
    <property type="evidence" value="ECO:0007669"/>
    <property type="project" value="TreeGrafter"/>
</dbReference>
<dbReference type="InterPro" id="IPR008220">
    <property type="entry name" value="HAT_MetX-like"/>
</dbReference>
<name>A0A9P4N2R5_9PLEO</name>
<sequence>MFRIIEFAKDLKSDHDPNNFYASFVPNQNIALVPYFTLESGIILELVPVAYSNWGILNKNGDNVLVVCHALTGSSDAIDWWRPLMGPGKALDYSRYFIFCANVLGSPYGSASPLSTNPKTGIAYGPTFPNTTIRDDVRIHKLVLDALGVRSIAAVIGGSMGGMTTLEWPLCTPPGYVKSIIPITTSAYHGAWGISWGETQRQSIFTDSTFKNGWYSPTPEGQPQKGLGTARMIAMLTYRSHVSFEKRFSRKPAAPKKTTKQTTKLPTPPSSRRGSITSDDENADKNLSSITFSTQSYLQYQAEKFLKRFDANCYIHLTRKMDSHDITKHIHASLDHQDSYPPSLEVLTTVLKSVPPKALVVSVETDVLFRPEQQVELAKCLPDAKYVALDSQDGHDGFLLEFQALNAIIRNHLMERCPWIYDGEKVEIAAEVRSENLITSVFGEAESVEF</sequence>
<feature type="compositionally biased region" description="Basic residues" evidence="4">
    <location>
        <begin position="249"/>
        <end position="259"/>
    </location>
</feature>
<evidence type="ECO:0000313" key="6">
    <source>
        <dbReference type="EMBL" id="KAF2263652.1"/>
    </source>
</evidence>
<dbReference type="OrthoDB" id="191364at2759"/>
<comment type="similarity">
    <text evidence="1">Belongs to the AB hydrolase superfamily. MetX family.</text>
</comment>
<proteinExistence type="inferred from homology"/>
<evidence type="ECO:0000256" key="2">
    <source>
        <dbReference type="ARBA" id="ARBA00022679"/>
    </source>
</evidence>
<evidence type="ECO:0000256" key="4">
    <source>
        <dbReference type="SAM" id="MobiDB-lite"/>
    </source>
</evidence>
<feature type="active site" description="Nucleophile" evidence="3">
    <location>
        <position position="159"/>
    </location>
</feature>
<protein>
    <submittedName>
        <fullName evidence="6">Homoserine O-acetyltransferase</fullName>
    </submittedName>
</protein>
<dbReference type="SUPFAM" id="SSF53474">
    <property type="entry name" value="alpha/beta-Hydrolases"/>
    <property type="match status" value="1"/>
</dbReference>
<evidence type="ECO:0000256" key="1">
    <source>
        <dbReference type="ARBA" id="ARBA00006886"/>
    </source>
</evidence>
<dbReference type="PANTHER" id="PTHR32268:SF11">
    <property type="entry name" value="HOMOSERINE O-ACETYLTRANSFERASE"/>
    <property type="match status" value="1"/>
</dbReference>
<dbReference type="PIRSF" id="PIRSF000443">
    <property type="entry name" value="Homoser_Ac_trans"/>
    <property type="match status" value="1"/>
</dbReference>
<dbReference type="HAMAP" id="MF_00296">
    <property type="entry name" value="MetX_acyltransf"/>
    <property type="match status" value="1"/>
</dbReference>
<dbReference type="NCBIfam" id="TIGR01392">
    <property type="entry name" value="homoserO_Ac_trn"/>
    <property type="match status" value="1"/>
</dbReference>